<comment type="caution">
    <text evidence="9">The sequence shown here is derived from an EMBL/GenBank/DDBJ whole genome shotgun (WGS) entry which is preliminary data.</text>
</comment>
<evidence type="ECO:0000256" key="5">
    <source>
        <dbReference type="ARBA" id="ARBA00023136"/>
    </source>
</evidence>
<reference evidence="9 10" key="1">
    <citation type="submission" date="2018-11" db="EMBL/GenBank/DDBJ databases">
        <title>Genome sequence of Apiotrichum porosum DSM 27194.</title>
        <authorList>
            <person name="Aliyu H."/>
            <person name="Gorte O."/>
            <person name="Ochsenreither K."/>
        </authorList>
    </citation>
    <scope>NUCLEOTIDE SEQUENCE [LARGE SCALE GENOMIC DNA]</scope>
    <source>
        <strain evidence="9 10">DSM 27194</strain>
    </source>
</reference>
<feature type="transmembrane region" description="Helical" evidence="7">
    <location>
        <begin position="127"/>
        <end position="148"/>
    </location>
</feature>
<keyword evidence="10" id="KW-1185">Reference proteome</keyword>
<dbReference type="GeneID" id="39588302"/>
<evidence type="ECO:0000256" key="6">
    <source>
        <dbReference type="SAM" id="MobiDB-lite"/>
    </source>
</evidence>
<evidence type="ECO:0000313" key="10">
    <source>
        <dbReference type="Proteomes" id="UP000279236"/>
    </source>
</evidence>
<sequence length="468" mass="49959">MFDKKKSTKELSDNSSDDYEANIQPATGIVEDAVFGELNEDGPNYRGLGKWGSLIIMTKANLGLGVLALPSVFGVLGIVPGVICIVVVQSIIAYCSVVIGTFKLRHPTVYGLADAGGIFGGRIGKEFFYVVYTIFMVFIIGSALVGLSTALNAVSAHGACTAIFIFVAAVAGFLVGSIRTLGKVSWIGWVGVVSIMSAILILTVAVGVQERPPLAAQTGPWDKDLQIFGTPTFAGAMSAINGIVFSYGGTPMYFGIVAEMKNPRLFGRMMAVSIFFLTVVYLIIGCVVYYYCGQYVASPALGSAGTLLKKVCYGIAIPGLLASLTIFVHLCGKNVFVRILAGSKHLTANSAVHWTTWLSCTFGSVMLGYIIASAIPIFGSLISFIGALICPLVCILPYCVMWWHDHWRGKTTEERKRGWTTPLAILNLVIFVVGWFLLIAGTYGAVVDLINTTVDNGPWTCADNSGSV</sequence>
<dbReference type="Pfam" id="PF01490">
    <property type="entry name" value="Aa_trans"/>
    <property type="match status" value="1"/>
</dbReference>
<feature type="region of interest" description="Disordered" evidence="6">
    <location>
        <begin position="1"/>
        <end position="20"/>
    </location>
</feature>
<comment type="similarity">
    <text evidence="2">Belongs to the amino acid/polyamine transporter 2 family.</text>
</comment>
<keyword evidence="5 7" id="KW-0472">Membrane</keyword>
<feature type="transmembrane region" description="Helical" evidence="7">
    <location>
        <begin position="269"/>
        <end position="291"/>
    </location>
</feature>
<dbReference type="GO" id="GO:0016020">
    <property type="term" value="C:membrane"/>
    <property type="evidence" value="ECO:0007669"/>
    <property type="project" value="UniProtKB-SubCell"/>
</dbReference>
<dbReference type="OrthoDB" id="40134at2759"/>
<evidence type="ECO:0000256" key="3">
    <source>
        <dbReference type="ARBA" id="ARBA00022692"/>
    </source>
</evidence>
<evidence type="ECO:0000259" key="8">
    <source>
        <dbReference type="Pfam" id="PF01490"/>
    </source>
</evidence>
<accession>A0A427XE01</accession>
<protein>
    <recommendedName>
        <fullName evidence="8">Amino acid transporter transmembrane domain-containing protein</fullName>
    </recommendedName>
</protein>
<proteinExistence type="inferred from homology"/>
<feature type="transmembrane region" description="Helical" evidence="7">
    <location>
        <begin position="351"/>
        <end position="371"/>
    </location>
</feature>
<feature type="compositionally biased region" description="Basic and acidic residues" evidence="6">
    <location>
        <begin position="1"/>
        <end position="12"/>
    </location>
</feature>
<dbReference type="AlphaFoldDB" id="A0A427XE01"/>
<evidence type="ECO:0000256" key="1">
    <source>
        <dbReference type="ARBA" id="ARBA00004141"/>
    </source>
</evidence>
<feature type="transmembrane region" description="Helical" evidence="7">
    <location>
        <begin position="228"/>
        <end position="248"/>
    </location>
</feature>
<feature type="transmembrane region" description="Helical" evidence="7">
    <location>
        <begin position="424"/>
        <end position="446"/>
    </location>
</feature>
<dbReference type="PANTHER" id="PTHR22950:SF683">
    <property type="entry name" value="AMINO ACID TRANSPORTER (EUROFUNG)"/>
    <property type="match status" value="1"/>
</dbReference>
<dbReference type="PANTHER" id="PTHR22950">
    <property type="entry name" value="AMINO ACID TRANSPORTER"/>
    <property type="match status" value="1"/>
</dbReference>
<dbReference type="EMBL" id="RSCE01000018">
    <property type="protein sequence ID" value="RSH77129.1"/>
    <property type="molecule type" value="Genomic_DNA"/>
</dbReference>
<feature type="domain" description="Amino acid transporter transmembrane" evidence="8">
    <location>
        <begin position="51"/>
        <end position="446"/>
    </location>
</feature>
<evidence type="ECO:0000256" key="4">
    <source>
        <dbReference type="ARBA" id="ARBA00022989"/>
    </source>
</evidence>
<dbReference type="GO" id="GO:0015179">
    <property type="term" value="F:L-amino acid transmembrane transporter activity"/>
    <property type="evidence" value="ECO:0007669"/>
    <property type="project" value="TreeGrafter"/>
</dbReference>
<name>A0A427XE01_9TREE</name>
<feature type="transmembrane region" description="Helical" evidence="7">
    <location>
        <begin position="154"/>
        <end position="174"/>
    </location>
</feature>
<evidence type="ECO:0000313" key="9">
    <source>
        <dbReference type="EMBL" id="RSH77129.1"/>
    </source>
</evidence>
<evidence type="ECO:0000256" key="7">
    <source>
        <dbReference type="SAM" id="Phobius"/>
    </source>
</evidence>
<feature type="transmembrane region" description="Helical" evidence="7">
    <location>
        <begin position="54"/>
        <end position="73"/>
    </location>
</feature>
<comment type="subcellular location">
    <subcellularLocation>
        <location evidence="1">Membrane</location>
        <topology evidence="1">Multi-pass membrane protein</topology>
    </subcellularLocation>
</comment>
<evidence type="ECO:0000256" key="2">
    <source>
        <dbReference type="ARBA" id="ARBA00008066"/>
    </source>
</evidence>
<feature type="transmembrane region" description="Helical" evidence="7">
    <location>
        <begin position="377"/>
        <end position="403"/>
    </location>
</feature>
<organism evidence="9 10">
    <name type="scientific">Apiotrichum porosum</name>
    <dbReference type="NCBI Taxonomy" id="105984"/>
    <lineage>
        <taxon>Eukaryota</taxon>
        <taxon>Fungi</taxon>
        <taxon>Dikarya</taxon>
        <taxon>Basidiomycota</taxon>
        <taxon>Agaricomycotina</taxon>
        <taxon>Tremellomycetes</taxon>
        <taxon>Trichosporonales</taxon>
        <taxon>Trichosporonaceae</taxon>
        <taxon>Apiotrichum</taxon>
    </lineage>
</organism>
<dbReference type="InterPro" id="IPR013057">
    <property type="entry name" value="AA_transpt_TM"/>
</dbReference>
<feature type="transmembrane region" description="Helical" evidence="7">
    <location>
        <begin position="79"/>
        <end position="102"/>
    </location>
</feature>
<dbReference type="STRING" id="105984.A0A427XE01"/>
<feature type="transmembrane region" description="Helical" evidence="7">
    <location>
        <begin position="311"/>
        <end position="330"/>
    </location>
</feature>
<gene>
    <name evidence="9" type="ORF">EHS24_003759</name>
</gene>
<keyword evidence="4 7" id="KW-1133">Transmembrane helix</keyword>
<dbReference type="Proteomes" id="UP000279236">
    <property type="component" value="Unassembled WGS sequence"/>
</dbReference>
<dbReference type="RefSeq" id="XP_028472276.1">
    <property type="nucleotide sequence ID" value="XM_028619407.1"/>
</dbReference>
<feature type="transmembrane region" description="Helical" evidence="7">
    <location>
        <begin position="186"/>
        <end position="208"/>
    </location>
</feature>
<keyword evidence="3 7" id="KW-0812">Transmembrane</keyword>
<dbReference type="Gene3D" id="1.20.1740.10">
    <property type="entry name" value="Amino acid/polyamine transporter I"/>
    <property type="match status" value="1"/>
</dbReference>